<evidence type="ECO:0000256" key="4">
    <source>
        <dbReference type="ARBA" id="ARBA00022840"/>
    </source>
</evidence>
<dbReference type="SMART" id="SM00382">
    <property type="entry name" value="AAA"/>
    <property type="match status" value="1"/>
</dbReference>
<dbReference type="NCBIfam" id="TIGR01727">
    <property type="entry name" value="oligo_HPY"/>
    <property type="match status" value="1"/>
</dbReference>
<evidence type="ECO:0000313" key="7">
    <source>
        <dbReference type="Proteomes" id="UP000198856"/>
    </source>
</evidence>
<reference evidence="6 7" key="1">
    <citation type="submission" date="2016-10" db="EMBL/GenBank/DDBJ databases">
        <authorList>
            <person name="de Groot N.N."/>
        </authorList>
    </citation>
    <scope>NUCLEOTIDE SEQUENCE [LARGE SCALE GENOMIC DNA]</scope>
    <source>
        <strain evidence="6 7">IBRC-M10015</strain>
    </source>
</reference>
<dbReference type="AlphaFoldDB" id="A0A1G8Z0V8"/>
<dbReference type="Pfam" id="PF08352">
    <property type="entry name" value="oligo_HPY"/>
    <property type="match status" value="1"/>
</dbReference>
<dbReference type="GO" id="GO:0005524">
    <property type="term" value="F:ATP binding"/>
    <property type="evidence" value="ECO:0007669"/>
    <property type="project" value="UniProtKB-KW"/>
</dbReference>
<dbReference type="PROSITE" id="PS00211">
    <property type="entry name" value="ABC_TRANSPORTER_1"/>
    <property type="match status" value="1"/>
</dbReference>
<dbReference type="PROSITE" id="PS50893">
    <property type="entry name" value="ABC_TRANSPORTER_2"/>
    <property type="match status" value="1"/>
</dbReference>
<name>A0A1G8Z0V8_9EURY</name>
<evidence type="ECO:0000256" key="3">
    <source>
        <dbReference type="ARBA" id="ARBA00022741"/>
    </source>
</evidence>
<dbReference type="InterPro" id="IPR003593">
    <property type="entry name" value="AAA+_ATPase"/>
</dbReference>
<dbReference type="OrthoDB" id="18209at2157"/>
<feature type="domain" description="ABC transporter" evidence="5">
    <location>
        <begin position="19"/>
        <end position="273"/>
    </location>
</feature>
<keyword evidence="3" id="KW-0547">Nucleotide-binding</keyword>
<dbReference type="InterPro" id="IPR027417">
    <property type="entry name" value="P-loop_NTPase"/>
</dbReference>
<evidence type="ECO:0000256" key="2">
    <source>
        <dbReference type="ARBA" id="ARBA00022448"/>
    </source>
</evidence>
<dbReference type="RefSeq" id="WP_092704437.1">
    <property type="nucleotide sequence ID" value="NZ_FNFC01000017.1"/>
</dbReference>
<keyword evidence="7" id="KW-1185">Reference proteome</keyword>
<dbReference type="GO" id="GO:0016887">
    <property type="term" value="F:ATP hydrolysis activity"/>
    <property type="evidence" value="ECO:0007669"/>
    <property type="project" value="InterPro"/>
</dbReference>
<keyword evidence="2" id="KW-0813">Transport</keyword>
<evidence type="ECO:0000256" key="1">
    <source>
        <dbReference type="ARBA" id="ARBA00005417"/>
    </source>
</evidence>
<sequence>MSLADELQSERETSTGPLVEVRDLEKHFFEGDNILDRILGNGPVAIRAVDGVSFDIHKGETLGLVGESGCGKSTTGETVLRLQEPTGGTVRFDGDSILDMAGDDLLSFRRNAQIVFQDPYTSLDPRVPIGETVREALDIHGVGTLEERNDRVRDLLERVGLSEDQFDRYPSEFSGGQRQRIGIARALALNPDFLVLDEPTSALDVSVQAQILNLLSDLQEEFNLTYLLISHDLSVIRHICDRVAVMYLGEIAEVADVDTLFESPKHPYTEALLESVPRAETAERDRDIETLKGDVPSPRNPPSGCRFRTRCPKVIPPAETSIDQQEYREVMHFRELVEDAEISIHKLAEDAGLSGLEDGDQNLNSRETAAFVEEVKGDVLDTDLTGPPERVVDEAIGHLAEADWESAATVLRDEFESICETDNPELSDDSQPVACHLYET</sequence>
<dbReference type="STRING" id="890420.SAMN05216226_11735"/>
<dbReference type="GO" id="GO:0055085">
    <property type="term" value="P:transmembrane transport"/>
    <property type="evidence" value="ECO:0007669"/>
    <property type="project" value="UniProtKB-ARBA"/>
</dbReference>
<dbReference type="Pfam" id="PF00005">
    <property type="entry name" value="ABC_tran"/>
    <property type="match status" value="1"/>
</dbReference>
<dbReference type="InterPro" id="IPR050319">
    <property type="entry name" value="ABC_transp_ATP-bind"/>
</dbReference>
<dbReference type="SUPFAM" id="SSF52540">
    <property type="entry name" value="P-loop containing nucleoside triphosphate hydrolases"/>
    <property type="match status" value="1"/>
</dbReference>
<dbReference type="CDD" id="cd03257">
    <property type="entry name" value="ABC_NikE_OppD_transporters"/>
    <property type="match status" value="1"/>
</dbReference>
<dbReference type="InterPro" id="IPR017871">
    <property type="entry name" value="ABC_transporter-like_CS"/>
</dbReference>
<dbReference type="Proteomes" id="UP000198856">
    <property type="component" value="Unassembled WGS sequence"/>
</dbReference>
<accession>A0A1G8Z0V8</accession>
<dbReference type="Gene3D" id="3.40.50.300">
    <property type="entry name" value="P-loop containing nucleotide triphosphate hydrolases"/>
    <property type="match status" value="1"/>
</dbReference>
<dbReference type="InterPro" id="IPR003439">
    <property type="entry name" value="ABC_transporter-like_ATP-bd"/>
</dbReference>
<dbReference type="EMBL" id="FNFC01000017">
    <property type="protein sequence ID" value="SDK08673.1"/>
    <property type="molecule type" value="Genomic_DNA"/>
</dbReference>
<protein>
    <submittedName>
        <fullName evidence="6">Peptide/nickel transport system ATP-binding protein</fullName>
    </submittedName>
</protein>
<dbReference type="InterPro" id="IPR013563">
    <property type="entry name" value="Oligopep_ABC_C"/>
</dbReference>
<dbReference type="PANTHER" id="PTHR43776">
    <property type="entry name" value="TRANSPORT ATP-BINDING PROTEIN"/>
    <property type="match status" value="1"/>
</dbReference>
<organism evidence="6 7">
    <name type="scientific">Halovenus aranensis</name>
    <dbReference type="NCBI Taxonomy" id="890420"/>
    <lineage>
        <taxon>Archaea</taxon>
        <taxon>Methanobacteriati</taxon>
        <taxon>Methanobacteriota</taxon>
        <taxon>Stenosarchaea group</taxon>
        <taxon>Halobacteria</taxon>
        <taxon>Halobacteriales</taxon>
        <taxon>Haloarculaceae</taxon>
        <taxon>Halovenus</taxon>
    </lineage>
</organism>
<proteinExistence type="inferred from homology"/>
<comment type="similarity">
    <text evidence="1">Belongs to the ABC transporter superfamily.</text>
</comment>
<dbReference type="FunFam" id="3.40.50.300:FF:000016">
    <property type="entry name" value="Oligopeptide ABC transporter ATP-binding component"/>
    <property type="match status" value="1"/>
</dbReference>
<dbReference type="PANTHER" id="PTHR43776:SF7">
    <property type="entry name" value="D,D-DIPEPTIDE TRANSPORT ATP-BINDING PROTEIN DDPF-RELATED"/>
    <property type="match status" value="1"/>
</dbReference>
<keyword evidence="4 6" id="KW-0067">ATP-binding</keyword>
<evidence type="ECO:0000259" key="5">
    <source>
        <dbReference type="PROSITE" id="PS50893"/>
    </source>
</evidence>
<evidence type="ECO:0000313" key="6">
    <source>
        <dbReference type="EMBL" id="SDK08673.1"/>
    </source>
</evidence>
<gene>
    <name evidence="6" type="ORF">SAMN05216226_11735</name>
</gene>
<dbReference type="GO" id="GO:0015833">
    <property type="term" value="P:peptide transport"/>
    <property type="evidence" value="ECO:0007669"/>
    <property type="project" value="InterPro"/>
</dbReference>